<feature type="compositionally biased region" description="Gly residues" evidence="1">
    <location>
        <begin position="1993"/>
        <end position="2004"/>
    </location>
</feature>
<proteinExistence type="predicted"/>
<dbReference type="InterPro" id="IPR008271">
    <property type="entry name" value="Ser/Thr_kinase_AS"/>
</dbReference>
<dbReference type="GO" id="GO:0004674">
    <property type="term" value="F:protein serine/threonine kinase activity"/>
    <property type="evidence" value="ECO:0007669"/>
    <property type="project" value="TreeGrafter"/>
</dbReference>
<dbReference type="PROSITE" id="PS50011">
    <property type="entry name" value="PROTEIN_KINASE_DOM"/>
    <property type="match status" value="1"/>
</dbReference>
<feature type="region of interest" description="Disordered" evidence="1">
    <location>
        <begin position="3858"/>
        <end position="3886"/>
    </location>
</feature>
<dbReference type="OrthoDB" id="552238at2759"/>
<gene>
    <name evidence="3" type="ORF">HXX76_002798</name>
</gene>
<feature type="compositionally biased region" description="Low complexity" evidence="1">
    <location>
        <begin position="2541"/>
        <end position="2565"/>
    </location>
</feature>
<feature type="region of interest" description="Disordered" evidence="1">
    <location>
        <begin position="1452"/>
        <end position="1474"/>
    </location>
</feature>
<feature type="compositionally biased region" description="Pro residues" evidence="1">
    <location>
        <begin position="2896"/>
        <end position="2908"/>
    </location>
</feature>
<sequence>MAMGGTASSGGGTAMTGVGSASVSGGAGCSSGGSGCSTPTHAGASAAAMAAASSGATGGGGNTGPYGSSRMSIAGPPFRNAASAVNSPFMSTSAVASNAAGAAAVGAASHAGVLSAARSRLSRAHSLAIAVAAAAAAASGGGVTPPAAAMTATTSSSQQPDMLDSWRLGGSTAPIAVESQFINPNSSTGGGSSAAALPPRASHSAVCAAAGSGLLGGGAGGSVGAVGRLAHRASHGVMGGGKFFGPSAAGGGGCGAAGLSRATSAASLNLAAGMMLTALSSLPVPIISSTGAAAAPPAAAAAGAGCSISSAQLQQQQLQLQGMGVPAALMQTVWDGDELSTVGSLASSVMCPLPLLTGARTSLIEDGGLGFAELMKGAGWRGGGSGGGGLLSGGAGGMAPGAVSAGAAEAAALGGAPPLLLGVWPPGLLGLTAYDMGMSEPAGGGGAAGQWRISFGTGLPMSLLAGGGADITPGAVPLTPGGGGSVPSASWLADGPYSGVSPGLNGSGLIGTADMLTPEAAAPSPLAAVGGVGGAGTAGAVPGSRLRVSHNHLSSTDYTAAVALDSGGGAGAGPGAASGAVVPAAAEGATPAAPAPASSAAGGLLSAPSRLRACLTNWGRKRMGSLGRRIPSVSPALWNVPEEDGRCSSASAATAPRGASALEALPQHAMPAAAAAAAAAAIIGAAGAAGACSAATSCARVTPGAAAGFSGEGAHAAGAMQSTGVAPCELLGLAGDMPSSRTAALGVEDGYNVERVDCAGTGVVGGGSSLDDGGEEVAAATCRLAAVSTVATAASGLSSGLGGWVRSHTEEERAQEDARMLLPPRHHGAGAASKLQLGGELPHQGAPPQRQEAAAALNLEDARRRLRPLSIPLTSFGHQQQAAGLLLPSSRRGGSMDGVMAPAASGAAAEAAGPAATGAAYLSGLALAPHSPLASPNTYAHKHHSGTTFSAAATAAAAAALASYNSGRWLPAGGPLPPPSNVSTPATAAAAAAAAGTPDMRMYVGGYASSPSPWTSLPASCLASPLHSRLELMADLAPGIAAVAAARGSGAGSGTYGALLREYDGGGALSRQPSMSLQVCCPTEVALHKLIGRGCAGRVYRGLWRGETVAIKVITCTSAAAAPPGGTAVSVSGAGGEAGAFADCFGLRDDEVKKIEQEAALGMVLVHPNIVATFAAFTTVSAPAPAPPSQHMHSASLANLMPYSAGGGGGGGGTAVAPSSGTYWMGGAAGSVASCSSTYTTFEHVAQGQRPSQVMPGRTSGSGGAAGAAAAAGLLQRGKTSQKWRAPHESSLTAIGGSPAAGDGGGGSGSLMRVISPGAIAAAAPAGLGVGAPGTSAAAAPHAGHGGGAPSSPRSTTRMGALGSLGRFPLSRQPSTLSRVSRGVWGQLQPLPPSLVAAGGNTAAAHSAADPHSNGTAGDASTSAAVYPLYRRGSNTISGCVPSSYTPTGSAAVTGAGQLSQQPQQGLDGSRSQPLTQLDASTVAATGPAAAGPAAAVSTSGQLGACSPVHARSGAASGLLRHGSTTISNSSFAPVCTGVANAAGTLAAAVAAAAGSQQGLLPLNITSPSPRPQALMRCGSMGDMSFARVSGGYGGSGHPSVAAAVAAAGAAAASAAAASAAGYGIAAAACCSPVFLGSPGMQLPPPPAPPPRATRWETFIVMELCPCGSLRSVLDAKLLHDKRGAPKLHEVLPLAWEVACALQYLHANGVLHCDLKAANVMLMEAPPPPPAACGDGRSSAVGSAAASAISTAASGGVPATAAAVEGIPPTPAAAATAVASIVQQLLGSAAASANATPRSSSRQAPTGNAWPTYTAKVADFSHSLQVELVLRRLQQQAGGAGGAAGGGMEGEMASPSHAAPELFEEGARPTFASDTYSLGVVLWELYGGRKPYDKYTVGDVLAAKRSGAPTEHHLLIPPAWPPTLAALIRRCWAAEPAQRPPMGEVVGALTQLCQSTLPHVELSCPVMLGAEGQEEKAAGVEEGQEEGQEEDGGYAGAEEAGGSGSSVMGVSPSFRVALAANGGVATSVSAAARAAAAGGWSAASPGAVDERCLRVLHDARAVAAGALEVLPADFDTEPHPRSAPLRQPPQGALAAAGLPAFARSAGPPAGTAGGAGDAYTRVRPPPLDTLQVAALPPGVVAEAEAAAAAYLQSVVAGPFTACAVNEAAAAATRVVGSSALSPVEAQPQVLPSSSPPLRAAAAKGLLCSHEDQQLCEIAVLAASPDNKPRPQMRAAARSNVSRQGSDRTATAPTTSAVSGGATRANAATTAPAAWVEDDATPPGHAFGCSSQPVLAPSQALRPDAAAGGADAVEGPMPSSAAEARAGRRSLSVGGGRQQNTPIQIDGGDGSGPPLQTTSESLHVPLHSGRRPSSVPYASRAWGLQQHLSSRRHPHQMAMGQQQRSLALRASAPVLNVSLLGHTNVTPVDPETEAGAGTRGSAGASASASGPAQGPQQAQLTAAAAAGEGGSPALTTRSSRRQASHCGNCSTYSWGAATASVGGVSSGEGGGRGAGGSSTAPSGGARHALQQHQHQQHHSHQQQHQQCMGASSTLLLTTSNTSASGGDSRLGGGPSAGNSLRSLTQGMRSCSSSGLKLAADAPVGNGGDLSLEVCLVQQDAPTAGRDSDNGGQTSPPVGQRDEQHVSRALPARAPRYDGDTDADAGAVARAPANGFGSMQRGRMLSDAAAADAAAAVSLLACAEISPAVAALDGAPVSPAAVAASAGGAGPDDLQAAADAAAHDVPRGSHVVTPPGAAGPVAGRGFARRTASIHDVPMLGISSRLAPLPELESCHSIHAYLQAMEHLNGLGSGGPGGGGSSSSGGLGGGAGSSSLAHAAAAAEQEASAARAAAVGRRTHGTQPQLLDDLELTETLAAAGSGLRADRVEWMPFMDEDWPPQPPQPPQPQPLPVGDALLRHGGVTTAPSAAAGGSRQQRPQSLMSPGGPLDEMLPPAVPCWTAGGAGRGGLAVPAPPHQLHVRGSSRRSDGEGGGGWGGGGMDAAPASGGGASSASASAGAAGAGRPGALWSPVPGAPGMGGSAVRALHPPVSAAAGGPISVSAQQLAAAAAAGNATIVSTGASGPLRHLFGFEVMSPSSMSRGHTGGAAGGSSGPLSSSAWCLGASPPTPGEGGLGCCTQPTPAAVVTAAAEQLHGQHHQHQHQHQLPFGAGGCITASAPAPSAAAAHKLACGAAAAAAAATGTAAAAVGTTAGIQRTASGGSSSYTHLPLPAMPPAVGTQSLPYRPLYQQHYAFPTAPAPPHYQQSHQPHPQQPQWQLLPRTGSCGGSGVSPYTCGGMAGGGGGGGGGGLRARGNPARAHSISPHQSPNLLWQQQQHQHQQPGTPTANAASNTSTRTDLGSTAGTMIAGPLGLSPVSATDIAAAAAAATSDGLMTTTAEAMSGGLSPAAPGSLRREAGPAVAALPRRALSTSAQPSPVRFQLHGTSRQALQLASPRHRLAPPSAASGGTAAAAGALTAGGYAAASADALLLPLGVGELRGVPPAATAATAFGSYCGSRHGLLPGSSGGPGYLDGGSAAGSGAHSSSLRVAASDLAGASAAVGVSVGGGLMSDQYSGPQPGTVGRLRANHSTPHHFHEHGCCGQQYDVRPPSQVLVGDGSAALAAVCGLLARGSGGGPGPGPAAAGAGVGAGHRVALSSTHTAHTAYPPHGAPAGGSWQQYGDVGSEAGSLSMAHSGSMYGSYGGGYSGYGTLVSQQHLLLHTPSPLPHSQHSYSQLYGAGGTTPLTYSAGGRARHHGGGGGPPAAGSGSSVAGGGGGAIGVSSRRRNRQHSRMFTTEELEAALSSIPRFGDSATSYYLYSNMAAAAAAQQHQYQQSAAAAAVAGAAAATAAQQLCQQQEQQQQVISPRPQSAAGLDHGHSHGDRGHHV</sequence>
<feature type="region of interest" description="Disordered" evidence="1">
    <location>
        <begin position="2502"/>
        <end position="2585"/>
    </location>
</feature>
<feature type="compositionally biased region" description="Polar residues" evidence="1">
    <location>
        <begin position="2238"/>
        <end position="2257"/>
    </location>
</feature>
<evidence type="ECO:0000256" key="1">
    <source>
        <dbReference type="SAM" id="MobiDB-lite"/>
    </source>
</evidence>
<dbReference type="GO" id="GO:0005524">
    <property type="term" value="F:ATP binding"/>
    <property type="evidence" value="ECO:0007669"/>
    <property type="project" value="InterPro"/>
</dbReference>
<comment type="caution">
    <text evidence="3">The sequence shown here is derived from an EMBL/GenBank/DDBJ whole genome shotgun (WGS) entry which is preliminary data.</text>
</comment>
<feature type="region of interest" description="Disordered" evidence="1">
    <location>
        <begin position="2422"/>
        <end position="2486"/>
    </location>
</feature>
<feature type="compositionally biased region" description="Low complexity" evidence="1">
    <location>
        <begin position="2432"/>
        <end position="2465"/>
    </location>
</feature>
<dbReference type="EMBL" id="JAEHOC010000004">
    <property type="protein sequence ID" value="KAG2442715.1"/>
    <property type="molecule type" value="Genomic_DNA"/>
</dbReference>
<feature type="region of interest" description="Disordered" evidence="1">
    <location>
        <begin position="2225"/>
        <end position="2264"/>
    </location>
</feature>
<accession>A0A835TR66</accession>
<feature type="region of interest" description="Disordered" evidence="1">
    <location>
        <begin position="1332"/>
        <end position="1360"/>
    </location>
</feature>
<dbReference type="InterPro" id="IPR011009">
    <property type="entry name" value="Kinase-like_dom_sf"/>
</dbReference>
<feature type="compositionally biased region" description="Acidic residues" evidence="1">
    <location>
        <begin position="1982"/>
        <end position="1992"/>
    </location>
</feature>
<feature type="compositionally biased region" description="Polar residues" evidence="1">
    <location>
        <begin position="2575"/>
        <end position="2585"/>
    </location>
</feature>
<feature type="compositionally biased region" description="Gly residues" evidence="1">
    <location>
        <begin position="2988"/>
        <end position="3008"/>
    </location>
</feature>
<dbReference type="Gene3D" id="3.30.200.20">
    <property type="entry name" value="Phosphorylase Kinase, domain 1"/>
    <property type="match status" value="1"/>
</dbReference>
<evidence type="ECO:0000259" key="2">
    <source>
        <dbReference type="PROSITE" id="PS50011"/>
    </source>
</evidence>
<dbReference type="InterPro" id="IPR051681">
    <property type="entry name" value="Ser/Thr_Kinases-Pseudokinases"/>
</dbReference>
<feature type="region of interest" description="Disordered" evidence="1">
    <location>
        <begin position="3570"/>
        <end position="3597"/>
    </location>
</feature>
<feature type="region of interest" description="Disordered" evidence="1">
    <location>
        <begin position="1246"/>
        <end position="1309"/>
    </location>
</feature>
<feature type="region of interest" description="Disordered" evidence="1">
    <location>
        <begin position="3301"/>
        <end position="3361"/>
    </location>
</feature>
<dbReference type="PROSITE" id="PS00108">
    <property type="entry name" value="PROTEIN_KINASE_ST"/>
    <property type="match status" value="1"/>
</dbReference>
<organism evidence="3 4">
    <name type="scientific">Chlamydomonas incerta</name>
    <dbReference type="NCBI Taxonomy" id="51695"/>
    <lineage>
        <taxon>Eukaryota</taxon>
        <taxon>Viridiplantae</taxon>
        <taxon>Chlorophyta</taxon>
        <taxon>core chlorophytes</taxon>
        <taxon>Chlorophyceae</taxon>
        <taxon>CS clade</taxon>
        <taxon>Chlamydomonadales</taxon>
        <taxon>Chlamydomonadaceae</taxon>
        <taxon>Chlamydomonas</taxon>
    </lineage>
</organism>
<evidence type="ECO:0000313" key="3">
    <source>
        <dbReference type="EMBL" id="KAG2442715.1"/>
    </source>
</evidence>
<feature type="region of interest" description="Disordered" evidence="1">
    <location>
        <begin position="2965"/>
        <end position="3022"/>
    </location>
</feature>
<dbReference type="Pfam" id="PF07714">
    <property type="entry name" value="PK_Tyr_Ser-Thr"/>
    <property type="match status" value="1"/>
</dbReference>
<dbReference type="PANTHER" id="PTHR44329:SF289">
    <property type="entry name" value="SERINE_THREONINE-PROTEIN KINASE VIK"/>
    <property type="match status" value="1"/>
</dbReference>
<feature type="compositionally biased region" description="Low complexity" evidence="1">
    <location>
        <begin position="140"/>
        <end position="160"/>
    </location>
</feature>
<protein>
    <recommendedName>
        <fullName evidence="2">Protein kinase domain-containing protein</fullName>
    </recommendedName>
</protein>
<dbReference type="Proteomes" id="UP000650467">
    <property type="component" value="Unassembled WGS sequence"/>
</dbReference>
<dbReference type="SMART" id="SM00220">
    <property type="entry name" value="S_TKc"/>
    <property type="match status" value="1"/>
</dbReference>
<feature type="region of interest" description="Disordered" evidence="1">
    <location>
        <begin position="3745"/>
        <end position="3788"/>
    </location>
</feature>
<feature type="compositionally biased region" description="Low complexity" evidence="1">
    <location>
        <begin position="3331"/>
        <end position="3353"/>
    </location>
</feature>
<feature type="region of interest" description="Disordered" evidence="1">
    <location>
        <begin position="140"/>
        <end position="168"/>
    </location>
</feature>
<feature type="region of interest" description="Disordered" evidence="1">
    <location>
        <begin position="1974"/>
        <end position="2006"/>
    </location>
</feature>
<evidence type="ECO:0000313" key="4">
    <source>
        <dbReference type="Proteomes" id="UP000650467"/>
    </source>
</evidence>
<feature type="compositionally biased region" description="Gly residues" evidence="1">
    <location>
        <begin position="2809"/>
        <end position="2829"/>
    </location>
</feature>
<feature type="compositionally biased region" description="Basic and acidic residues" evidence="1">
    <location>
        <begin position="3874"/>
        <end position="3886"/>
    </location>
</feature>
<feature type="compositionally biased region" description="Low complexity" evidence="1">
    <location>
        <begin position="2516"/>
        <end position="2532"/>
    </location>
</feature>
<dbReference type="InterPro" id="IPR000719">
    <property type="entry name" value="Prot_kinase_dom"/>
</dbReference>
<dbReference type="Gene3D" id="1.10.510.10">
    <property type="entry name" value="Transferase(Phosphotransferase) domain 1"/>
    <property type="match status" value="1"/>
</dbReference>
<feature type="compositionally biased region" description="Gly residues" evidence="1">
    <location>
        <begin position="2503"/>
        <end position="2515"/>
    </location>
</feature>
<dbReference type="Pfam" id="PF00069">
    <property type="entry name" value="Pkinase"/>
    <property type="match status" value="1"/>
</dbReference>
<feature type="region of interest" description="Disordered" evidence="1">
    <location>
        <begin position="3252"/>
        <end position="3281"/>
    </location>
</feature>
<feature type="region of interest" description="Disordered" evidence="1">
    <location>
        <begin position="2620"/>
        <end position="2662"/>
    </location>
</feature>
<feature type="region of interest" description="Disordered" evidence="1">
    <location>
        <begin position="2300"/>
        <end position="2375"/>
    </location>
</feature>
<feature type="region of interest" description="Disordered" evidence="1">
    <location>
        <begin position="2809"/>
        <end position="2831"/>
    </location>
</feature>
<dbReference type="InterPro" id="IPR001245">
    <property type="entry name" value="Ser-Thr/Tyr_kinase_cat_dom"/>
</dbReference>
<feature type="compositionally biased region" description="Low complexity" evidence="1">
    <location>
        <begin position="1332"/>
        <end position="1343"/>
    </location>
</feature>
<name>A0A835TR66_CHLIN</name>
<keyword evidence="4" id="KW-1185">Reference proteome</keyword>
<dbReference type="PANTHER" id="PTHR44329">
    <property type="entry name" value="SERINE/THREONINE-PROTEIN KINASE TNNI3K-RELATED"/>
    <property type="match status" value="1"/>
</dbReference>
<feature type="compositionally biased region" description="Polar residues" evidence="1">
    <location>
        <begin position="3321"/>
        <end position="3330"/>
    </location>
</feature>
<feature type="domain" description="Protein kinase" evidence="2">
    <location>
        <begin position="1521"/>
        <end position="1962"/>
    </location>
</feature>
<reference evidence="3" key="1">
    <citation type="journal article" date="2020" name="bioRxiv">
        <title>Comparative genomics of Chlamydomonas.</title>
        <authorList>
            <person name="Craig R.J."/>
            <person name="Hasan A.R."/>
            <person name="Ness R.W."/>
            <person name="Keightley P.D."/>
        </authorList>
    </citation>
    <scope>NUCLEOTIDE SEQUENCE</scope>
    <source>
        <strain evidence="3">SAG 7.73</strain>
    </source>
</reference>
<feature type="compositionally biased region" description="Low complexity" evidence="1">
    <location>
        <begin position="3260"/>
        <end position="3278"/>
    </location>
</feature>
<dbReference type="SUPFAM" id="SSF56112">
    <property type="entry name" value="Protein kinase-like (PK-like)"/>
    <property type="match status" value="1"/>
</dbReference>
<feature type="region of interest" description="Disordered" evidence="1">
    <location>
        <begin position="2890"/>
        <end position="2947"/>
    </location>
</feature>
<feature type="compositionally biased region" description="Low complexity" evidence="1">
    <location>
        <begin position="2318"/>
        <end position="2331"/>
    </location>
</feature>
<feature type="compositionally biased region" description="Polar residues" evidence="1">
    <location>
        <begin position="2931"/>
        <end position="2940"/>
    </location>
</feature>